<accession>A0AAP0Q6P3</accession>
<dbReference type="AlphaFoldDB" id="A0AAP0Q6P3"/>
<gene>
    <name evidence="1" type="ORF">Syun_001680</name>
</gene>
<sequence>MALPFHVPLGVSLPPFLYLDLHRKEGLLLLKVSSGDRIHQAHLALIRESRSLKIFGDSI</sequence>
<dbReference type="EMBL" id="JBBNAF010000001">
    <property type="protein sequence ID" value="KAK9169540.1"/>
    <property type="molecule type" value="Genomic_DNA"/>
</dbReference>
<reference evidence="1 2" key="1">
    <citation type="submission" date="2024-01" db="EMBL/GenBank/DDBJ databases">
        <title>Genome assemblies of Stephania.</title>
        <authorList>
            <person name="Yang L."/>
        </authorList>
    </citation>
    <scope>NUCLEOTIDE SEQUENCE [LARGE SCALE GENOMIC DNA]</scope>
    <source>
        <strain evidence="1">YNDBR</strain>
        <tissue evidence="1">Leaf</tissue>
    </source>
</reference>
<proteinExistence type="predicted"/>
<dbReference type="Proteomes" id="UP001420932">
    <property type="component" value="Unassembled WGS sequence"/>
</dbReference>
<name>A0AAP0Q6P3_9MAGN</name>
<keyword evidence="2" id="KW-1185">Reference proteome</keyword>
<evidence type="ECO:0000313" key="2">
    <source>
        <dbReference type="Proteomes" id="UP001420932"/>
    </source>
</evidence>
<evidence type="ECO:0000313" key="1">
    <source>
        <dbReference type="EMBL" id="KAK9169540.1"/>
    </source>
</evidence>
<organism evidence="1 2">
    <name type="scientific">Stephania yunnanensis</name>
    <dbReference type="NCBI Taxonomy" id="152371"/>
    <lineage>
        <taxon>Eukaryota</taxon>
        <taxon>Viridiplantae</taxon>
        <taxon>Streptophyta</taxon>
        <taxon>Embryophyta</taxon>
        <taxon>Tracheophyta</taxon>
        <taxon>Spermatophyta</taxon>
        <taxon>Magnoliopsida</taxon>
        <taxon>Ranunculales</taxon>
        <taxon>Menispermaceae</taxon>
        <taxon>Menispermoideae</taxon>
        <taxon>Cissampelideae</taxon>
        <taxon>Stephania</taxon>
    </lineage>
</organism>
<protein>
    <submittedName>
        <fullName evidence="1">Uncharacterized protein</fullName>
    </submittedName>
</protein>
<comment type="caution">
    <text evidence="1">The sequence shown here is derived from an EMBL/GenBank/DDBJ whole genome shotgun (WGS) entry which is preliminary data.</text>
</comment>